<proteinExistence type="inferred from homology"/>
<dbReference type="InterPro" id="IPR023753">
    <property type="entry name" value="FAD/NAD-binding_dom"/>
</dbReference>
<evidence type="ECO:0000256" key="1">
    <source>
        <dbReference type="ARBA" id="ARBA00001974"/>
    </source>
</evidence>
<comment type="caution">
    <text evidence="11">The sequence shown here is derived from an EMBL/GenBank/DDBJ whole genome shotgun (WGS) entry which is preliminary data.</text>
</comment>
<dbReference type="PROSITE" id="PS00076">
    <property type="entry name" value="PYRIDINE_REDOX_1"/>
    <property type="match status" value="1"/>
</dbReference>
<dbReference type="InterPro" id="IPR036188">
    <property type="entry name" value="FAD/NAD-bd_sf"/>
</dbReference>
<evidence type="ECO:0000313" key="12">
    <source>
        <dbReference type="Proteomes" id="UP000637769"/>
    </source>
</evidence>
<feature type="domain" description="Pyridine nucleotide-disulphide oxidoreductase dimerisation" evidence="9">
    <location>
        <begin position="345"/>
        <end position="452"/>
    </location>
</feature>
<feature type="domain" description="FAD/NAD(P)-binding" evidence="10">
    <location>
        <begin position="4"/>
        <end position="324"/>
    </location>
</feature>
<evidence type="ECO:0000256" key="3">
    <source>
        <dbReference type="ARBA" id="ARBA00022630"/>
    </source>
</evidence>
<dbReference type="PRINTS" id="PR00411">
    <property type="entry name" value="PNDRDTASEI"/>
</dbReference>
<keyword evidence="3 8" id="KW-0285">Flavoprotein</keyword>
<sequence length="463" mass="49639">MPDFDLFVIGAGSGGVRCARIAAQNGARVGIAESRHWGGTCVNLGCVPKKLMVYASEGAEAAEDARAYGWDVEIGAHDWTRFIAAKDKEITRLDGIYKSMLDKAGVGLFVGRAKLIDAHTIEIGPGPLDEKATPQRVTAEKIVIATGGRPVRPPIEGAELGIISDEAFHLTERPERVCIIGGGYIGIEFAGIFAGLGSKVDLVFRQDLPLRGFDQELREKLLEALPKHGITVHAGVSPEKIEALEAGARRVSLSNGTTIDTDCVFFATGRKPATDGLGLETLGVKTEKGAVVVDAHSATSVSNLYAIGDVTDRINLTPVAIAEGHTLAERLFSSHTPRDWAYETTPKAVFFSETLASVGLTEEEAAKESDLDVFTASFRPLRQTLIGRDRKAFMKLIVSRDSQKVVGAHMMGDAAAELMQGVAIAVTAGLTKRDFDRTIGIHPTTAEEFVTMRSPTRQVSRTS</sequence>
<dbReference type="EMBL" id="BMCH01000003">
    <property type="protein sequence ID" value="GGC28515.1"/>
    <property type="molecule type" value="Genomic_DNA"/>
</dbReference>
<keyword evidence="5 8" id="KW-0560">Oxidoreductase</keyword>
<accession>A0ABQ1LRA5</accession>
<dbReference type="SUPFAM" id="SSF51905">
    <property type="entry name" value="FAD/NAD(P)-binding domain"/>
    <property type="match status" value="1"/>
</dbReference>
<dbReference type="InterPro" id="IPR016156">
    <property type="entry name" value="FAD/NAD-linked_Rdtase_dimer_sf"/>
</dbReference>
<dbReference type="Proteomes" id="UP000637769">
    <property type="component" value="Unassembled WGS sequence"/>
</dbReference>
<dbReference type="RefSeq" id="WP_188425944.1">
    <property type="nucleotide sequence ID" value="NZ_BMCH01000003.1"/>
</dbReference>
<dbReference type="InterPro" id="IPR046952">
    <property type="entry name" value="GSHR/TRXR-like"/>
</dbReference>
<evidence type="ECO:0000256" key="7">
    <source>
        <dbReference type="ARBA" id="ARBA00023284"/>
    </source>
</evidence>
<reference evidence="12" key="1">
    <citation type="journal article" date="2019" name="Int. J. Syst. Evol. Microbiol.">
        <title>The Global Catalogue of Microorganisms (GCM) 10K type strain sequencing project: providing services to taxonomists for standard genome sequencing and annotation.</title>
        <authorList>
            <consortium name="The Broad Institute Genomics Platform"/>
            <consortium name="The Broad Institute Genome Sequencing Center for Infectious Disease"/>
            <person name="Wu L."/>
            <person name="Ma J."/>
        </authorList>
    </citation>
    <scope>NUCLEOTIDE SEQUENCE [LARGE SCALE GENOMIC DNA]</scope>
    <source>
        <strain evidence="12">CCM 7132</strain>
    </source>
</reference>
<dbReference type="PANTHER" id="PTHR42737:SF2">
    <property type="entry name" value="GLUTATHIONE REDUCTASE"/>
    <property type="match status" value="1"/>
</dbReference>
<dbReference type="InterPro" id="IPR012999">
    <property type="entry name" value="Pyr_OxRdtase_I_AS"/>
</dbReference>
<dbReference type="InterPro" id="IPR004099">
    <property type="entry name" value="Pyr_nucl-diS_OxRdtase_dimer"/>
</dbReference>
<dbReference type="Pfam" id="PF02852">
    <property type="entry name" value="Pyr_redox_dim"/>
    <property type="match status" value="1"/>
</dbReference>
<dbReference type="SUPFAM" id="SSF55424">
    <property type="entry name" value="FAD/NAD-linked reductases, dimerisation (C-terminal) domain"/>
    <property type="match status" value="1"/>
</dbReference>
<dbReference type="NCBIfam" id="NF004776">
    <property type="entry name" value="PRK06116.1"/>
    <property type="match status" value="1"/>
</dbReference>
<keyword evidence="7 8" id="KW-0676">Redox-active center</keyword>
<gene>
    <name evidence="11" type="primary">gor</name>
    <name evidence="11" type="ORF">GCM10007207_12450</name>
</gene>
<evidence type="ECO:0000256" key="2">
    <source>
        <dbReference type="ARBA" id="ARBA00007532"/>
    </source>
</evidence>
<dbReference type="Gene3D" id="3.30.390.30">
    <property type="match status" value="1"/>
</dbReference>
<dbReference type="PRINTS" id="PR00368">
    <property type="entry name" value="FADPNR"/>
</dbReference>
<organism evidence="11 12">
    <name type="scientific">Asaia siamensis</name>
    <dbReference type="NCBI Taxonomy" id="110479"/>
    <lineage>
        <taxon>Bacteria</taxon>
        <taxon>Pseudomonadati</taxon>
        <taxon>Pseudomonadota</taxon>
        <taxon>Alphaproteobacteria</taxon>
        <taxon>Acetobacterales</taxon>
        <taxon>Acetobacteraceae</taxon>
        <taxon>Asaia</taxon>
    </lineage>
</organism>
<protein>
    <submittedName>
        <fullName evidence="11">Glutathione-disulfide reductase</fullName>
    </submittedName>
</protein>
<evidence type="ECO:0000256" key="5">
    <source>
        <dbReference type="ARBA" id="ARBA00023002"/>
    </source>
</evidence>
<dbReference type="Pfam" id="PF07992">
    <property type="entry name" value="Pyr_redox_2"/>
    <property type="match status" value="1"/>
</dbReference>
<comment type="similarity">
    <text evidence="2 8">Belongs to the class-I pyridine nucleotide-disulfide oxidoreductase family.</text>
</comment>
<dbReference type="PANTHER" id="PTHR42737">
    <property type="entry name" value="GLUTATHIONE REDUCTASE"/>
    <property type="match status" value="1"/>
</dbReference>
<evidence type="ECO:0000259" key="10">
    <source>
        <dbReference type="Pfam" id="PF07992"/>
    </source>
</evidence>
<evidence type="ECO:0000259" key="9">
    <source>
        <dbReference type="Pfam" id="PF02852"/>
    </source>
</evidence>
<dbReference type="InterPro" id="IPR001100">
    <property type="entry name" value="Pyr_nuc-diS_OxRdtase"/>
</dbReference>
<keyword evidence="6" id="KW-1015">Disulfide bond</keyword>
<evidence type="ECO:0000256" key="4">
    <source>
        <dbReference type="ARBA" id="ARBA00022827"/>
    </source>
</evidence>
<evidence type="ECO:0000256" key="8">
    <source>
        <dbReference type="RuleBase" id="RU003691"/>
    </source>
</evidence>
<name>A0ABQ1LRA5_9PROT</name>
<evidence type="ECO:0000256" key="6">
    <source>
        <dbReference type="ARBA" id="ARBA00023157"/>
    </source>
</evidence>
<evidence type="ECO:0000313" key="11">
    <source>
        <dbReference type="EMBL" id="GGC28515.1"/>
    </source>
</evidence>
<keyword evidence="4 8" id="KW-0274">FAD</keyword>
<dbReference type="Gene3D" id="3.50.50.60">
    <property type="entry name" value="FAD/NAD(P)-binding domain"/>
    <property type="match status" value="2"/>
</dbReference>
<keyword evidence="12" id="KW-1185">Reference proteome</keyword>
<comment type="cofactor">
    <cofactor evidence="1">
        <name>FAD</name>
        <dbReference type="ChEBI" id="CHEBI:57692"/>
    </cofactor>
</comment>
<dbReference type="PIRSF" id="PIRSF000350">
    <property type="entry name" value="Mercury_reductase_MerA"/>
    <property type="match status" value="1"/>
</dbReference>